<keyword evidence="1" id="KW-0732">Signal</keyword>
<evidence type="ECO:0000256" key="1">
    <source>
        <dbReference type="SAM" id="SignalP"/>
    </source>
</evidence>
<dbReference type="EMBL" id="JACWZY010000002">
    <property type="protein sequence ID" value="MBD2699768.1"/>
    <property type="molecule type" value="Genomic_DNA"/>
</dbReference>
<reference evidence="2" key="1">
    <citation type="submission" date="2020-09" db="EMBL/GenBank/DDBJ databases">
        <authorList>
            <person name="Kim M.K."/>
        </authorList>
    </citation>
    <scope>NUCLEOTIDE SEQUENCE</scope>
    <source>
        <strain evidence="2">BT702</strain>
    </source>
</reference>
<comment type="caution">
    <text evidence="2">The sequence shown here is derived from an EMBL/GenBank/DDBJ whole genome shotgun (WGS) entry which is preliminary data.</text>
</comment>
<name>A0A926XXT6_9BACT</name>
<feature type="chain" id="PRO_5036735970" description="T9SS type A sorting domain-containing protein" evidence="1">
    <location>
        <begin position="25"/>
        <end position="523"/>
    </location>
</feature>
<keyword evidence="3" id="KW-1185">Reference proteome</keyword>
<protein>
    <recommendedName>
        <fullName evidence="4">T9SS type A sorting domain-containing protein</fullName>
    </recommendedName>
</protein>
<accession>A0A926XXT6</accession>
<evidence type="ECO:0000313" key="2">
    <source>
        <dbReference type="EMBL" id="MBD2699768.1"/>
    </source>
</evidence>
<gene>
    <name evidence="2" type="ORF">IC229_03910</name>
</gene>
<feature type="signal peptide" evidence="1">
    <location>
        <begin position="1"/>
        <end position="24"/>
    </location>
</feature>
<dbReference type="RefSeq" id="WP_190885614.1">
    <property type="nucleotide sequence ID" value="NZ_JACWZY010000002.1"/>
</dbReference>
<sequence length="523" mass="55374">MKKPLAYIIFSTLLFLSPGLTTYAGSLPTISSPLAATCPSAIFSYTASSSTTAVISNSLSAPALITICNGSSLVVGMLTADVPTANIRFIEQLNSNGNIVFQGVPLETQRQAIQVGIEYFSRSYGPYTLSNPTITGTISETFTPYIDLNNDRQFNPATECLGQPAILNYVINPITTPTLSASPLVASQPISVTATGCSGTLNWTPVGGVGQANGNIYTFSQPGSYSISATCTQGSCTGSSSNVVALQVLPGSFAISSITTAQCQTIDVSRGSYQVQFTPVYSGTNGNPVSLSVTKEMLPTTLSGPYSLTLYSDNPSVSVVANQAGNPEARYVYNWLAACQPASFAFVGVSTVSCEVLSPVQRRITFTPQYSGSNGSLISFSVVNEMLPTMTPGPYQLNLYIDNPVISLRAQQGGTSTTYAYNWLAFCNVPARVGVGEAGTGLQVRVLGNPVENQKLKVEINGVEGQRVGIELVDQKGRRLQQKHLERAAGMEQVMLELGSQPGVLLLQVSTANQRQVIRVVKP</sequence>
<dbReference type="AlphaFoldDB" id="A0A926XXT6"/>
<proteinExistence type="predicted"/>
<dbReference type="Proteomes" id="UP000598820">
    <property type="component" value="Unassembled WGS sequence"/>
</dbReference>
<evidence type="ECO:0008006" key="4">
    <source>
        <dbReference type="Google" id="ProtNLM"/>
    </source>
</evidence>
<organism evidence="2 3">
    <name type="scientific">Spirosoma profusum</name>
    <dbReference type="NCBI Taxonomy" id="2771354"/>
    <lineage>
        <taxon>Bacteria</taxon>
        <taxon>Pseudomonadati</taxon>
        <taxon>Bacteroidota</taxon>
        <taxon>Cytophagia</taxon>
        <taxon>Cytophagales</taxon>
        <taxon>Cytophagaceae</taxon>
        <taxon>Spirosoma</taxon>
    </lineage>
</organism>
<evidence type="ECO:0000313" key="3">
    <source>
        <dbReference type="Proteomes" id="UP000598820"/>
    </source>
</evidence>